<name>A0A871YCA7_9CHLR</name>
<feature type="transmembrane region" description="Helical" evidence="1">
    <location>
        <begin position="69"/>
        <end position="89"/>
    </location>
</feature>
<proteinExistence type="predicted"/>
<evidence type="ECO:0000259" key="2">
    <source>
        <dbReference type="Pfam" id="PF18917"/>
    </source>
</evidence>
<dbReference type="AlphaFoldDB" id="A0A871YCA7"/>
<feature type="transmembrane region" description="Helical" evidence="1">
    <location>
        <begin position="45"/>
        <end position="62"/>
    </location>
</feature>
<keyword evidence="1" id="KW-0812">Transmembrane</keyword>
<reference evidence="3" key="1">
    <citation type="submission" date="2020-10" db="EMBL/GenBank/DDBJ databases">
        <title>Diverse heliorhodopsins detected via functional metagenomics in peat lake Actinobacteria, Chloroflexi and Archaea.</title>
        <authorList>
            <person name="Chazan A."/>
            <person name="Rozenberg A."/>
            <person name="Tahan R."/>
            <person name="Mannen K."/>
            <person name="Nagata T."/>
            <person name="Yaish S."/>
            <person name="Larom S."/>
            <person name="Kandori H."/>
            <person name="Inoue K."/>
            <person name="Beja O."/>
            <person name="Pushkarev A."/>
        </authorList>
    </citation>
    <scope>NUCLEOTIDE SEQUENCE</scope>
</reference>
<keyword evidence="1" id="KW-0472">Membrane</keyword>
<feature type="domain" description="LiaI-LiaF-like transmembrane region" evidence="2">
    <location>
        <begin position="17"/>
        <end position="61"/>
    </location>
</feature>
<keyword evidence="1" id="KW-1133">Transmembrane helix</keyword>
<sequence length="302" mass="32393">MASQPGDNPLRRGHASVWGVFLIFIGTVFLLQSCGVLPWELWLNLAAYWPVILIAAGLAILLRRRNAWLVSGILLALMLGSLGFAVWQYNATVSNMTTHNYSAPVEGLAKVQTNINFNAGELTVGALSSNSTSLVEMNGASSSGGIRADINRQGNFGVLSVERTNFSSNSWQKSAYTLNFHPDISNSLFVQSAAASNAINLSSLNIADARFKLDVTETTLTLPANPSGVVTVTFDVNLCDLSITVPQGVAVRIEVHSTAVDLQVNNARLIQSGTTYKTADFDTATSRIDIILNCNLSSVEIN</sequence>
<organism evidence="3">
    <name type="scientific">uncultured Dehalococcoidia bacterium</name>
    <dbReference type="NCBI Taxonomy" id="498747"/>
    <lineage>
        <taxon>Bacteria</taxon>
        <taxon>Bacillati</taxon>
        <taxon>Chloroflexota</taxon>
        <taxon>Dehalococcoidia</taxon>
        <taxon>environmental samples</taxon>
    </lineage>
</organism>
<dbReference type="InterPro" id="IPR043726">
    <property type="entry name" value="LiaI-LiaF-like_TM1"/>
</dbReference>
<evidence type="ECO:0000313" key="3">
    <source>
        <dbReference type="EMBL" id="QOV09064.1"/>
    </source>
</evidence>
<feature type="transmembrane region" description="Helical" evidence="1">
    <location>
        <begin position="17"/>
        <end position="39"/>
    </location>
</feature>
<gene>
    <name evidence="3" type="ORF">HULAa30F3_00017</name>
</gene>
<dbReference type="EMBL" id="MW122882">
    <property type="protein sequence ID" value="QOV09064.1"/>
    <property type="molecule type" value="Genomic_DNA"/>
</dbReference>
<dbReference type="Pfam" id="PF18917">
    <property type="entry name" value="LiaI-LiaF-like_TM1"/>
    <property type="match status" value="1"/>
</dbReference>
<evidence type="ECO:0000256" key="1">
    <source>
        <dbReference type="SAM" id="Phobius"/>
    </source>
</evidence>
<protein>
    <recommendedName>
        <fullName evidence="2">LiaI-LiaF-like transmembrane region domain-containing protein</fullName>
    </recommendedName>
</protein>
<accession>A0A871YCA7</accession>